<name>A0A5E4CT56_MARMO</name>
<keyword evidence="6" id="KW-0507">mRNA processing</keyword>
<evidence type="ECO:0000256" key="10">
    <source>
        <dbReference type="ARBA" id="ARBA00023040"/>
    </source>
</evidence>
<feature type="transmembrane region" description="Helical" evidence="25">
    <location>
        <begin position="193"/>
        <end position="219"/>
    </location>
</feature>
<dbReference type="InterPro" id="IPR000276">
    <property type="entry name" value="GPCR_Rhodpsn"/>
</dbReference>
<evidence type="ECO:0000256" key="15">
    <source>
        <dbReference type="ARBA" id="ARBA00023224"/>
    </source>
</evidence>
<evidence type="ECO:0000256" key="3">
    <source>
        <dbReference type="ARBA" id="ARBA00010269"/>
    </source>
</evidence>
<feature type="compositionally biased region" description="Basic residues" evidence="24">
    <location>
        <begin position="417"/>
        <end position="431"/>
    </location>
</feature>
<evidence type="ECO:0000259" key="27">
    <source>
        <dbReference type="PROSITE" id="PS50262"/>
    </source>
</evidence>
<evidence type="ECO:0000256" key="23">
    <source>
        <dbReference type="RuleBase" id="RU000688"/>
    </source>
</evidence>
<dbReference type="PROSITE" id="PS50102">
    <property type="entry name" value="RRM"/>
    <property type="match status" value="1"/>
</dbReference>
<dbReference type="SUPFAM" id="SSF54928">
    <property type="entry name" value="RNA-binding domain, RBD"/>
    <property type="match status" value="1"/>
</dbReference>
<dbReference type="SMART" id="SM00360">
    <property type="entry name" value="RRM"/>
    <property type="match status" value="1"/>
</dbReference>
<evidence type="ECO:0000256" key="8">
    <source>
        <dbReference type="ARBA" id="ARBA00022884"/>
    </source>
</evidence>
<accession>A0A5E4CT56</accession>
<dbReference type="GO" id="GO:0003723">
    <property type="term" value="F:RNA binding"/>
    <property type="evidence" value="ECO:0007669"/>
    <property type="project" value="UniProtKB-UniRule"/>
</dbReference>
<keyword evidence="14" id="KW-0508">mRNA splicing</keyword>
<keyword evidence="8 22" id="KW-0694">RNA-binding</keyword>
<dbReference type="InterPro" id="IPR035979">
    <property type="entry name" value="RBD_domain_sf"/>
</dbReference>
<dbReference type="GO" id="GO:0000375">
    <property type="term" value="P:RNA splicing, via transesterification reactions"/>
    <property type="evidence" value="ECO:0007669"/>
    <property type="project" value="UniProtKB-ARBA"/>
</dbReference>
<gene>
    <name evidence="28" type="ORF">MONAX_5E045814</name>
</gene>
<feature type="transmembrane region" description="Helical" evidence="25">
    <location>
        <begin position="55"/>
        <end position="74"/>
    </location>
</feature>
<keyword evidence="15 23" id="KW-0807">Transducer</keyword>
<dbReference type="AlphaFoldDB" id="A0A5E4CT56"/>
<evidence type="ECO:0000313" key="29">
    <source>
        <dbReference type="Proteomes" id="UP000335636"/>
    </source>
</evidence>
<dbReference type="InterPro" id="IPR050427">
    <property type="entry name" value="Olfactory_Receptors"/>
</dbReference>
<comment type="subcellular location">
    <subcellularLocation>
        <location evidence="1">Membrane</location>
        <topology evidence="1">Multi-pass membrane protein</topology>
    </subcellularLocation>
    <subcellularLocation>
        <location evidence="2">Nucleus speckle</location>
    </subcellularLocation>
</comment>
<dbReference type="SUPFAM" id="SSF81321">
    <property type="entry name" value="Family A G protein-coupled receptor-like"/>
    <property type="match status" value="1"/>
</dbReference>
<evidence type="ECO:0000256" key="12">
    <source>
        <dbReference type="ARBA" id="ARBA00023157"/>
    </source>
</evidence>
<feature type="compositionally biased region" description="Basic and acidic residues" evidence="24">
    <location>
        <begin position="432"/>
        <end position="441"/>
    </location>
</feature>
<dbReference type="InterPro" id="IPR012677">
    <property type="entry name" value="Nucleotide-bd_a/b_plait_sf"/>
</dbReference>
<evidence type="ECO:0000256" key="6">
    <source>
        <dbReference type="ARBA" id="ARBA00022664"/>
    </source>
</evidence>
<evidence type="ECO:0000313" key="28">
    <source>
        <dbReference type="EMBL" id="VTJ84974.1"/>
    </source>
</evidence>
<keyword evidence="12" id="KW-1015">Disulfide bond</keyword>
<feature type="region of interest" description="Disordered" evidence="24">
    <location>
        <begin position="369"/>
        <end position="441"/>
    </location>
</feature>
<proteinExistence type="inferred from homology"/>
<keyword evidence="7 23" id="KW-0812">Transmembrane</keyword>
<dbReference type="GO" id="GO:0048025">
    <property type="term" value="P:negative regulation of mRNA splicing, via spliceosome"/>
    <property type="evidence" value="ECO:0007669"/>
    <property type="project" value="UniProtKB-ARBA"/>
</dbReference>
<keyword evidence="29" id="KW-1185">Reference proteome</keyword>
<evidence type="ECO:0000256" key="25">
    <source>
        <dbReference type="SAM" id="Phobius"/>
    </source>
</evidence>
<dbReference type="PROSITE" id="PS50262">
    <property type="entry name" value="G_PROTEIN_RECEP_F1_2"/>
    <property type="match status" value="1"/>
</dbReference>
<feature type="domain" description="RRM" evidence="26">
    <location>
        <begin position="263"/>
        <end position="341"/>
    </location>
</feature>
<dbReference type="GO" id="GO:0016607">
    <property type="term" value="C:nuclear speck"/>
    <property type="evidence" value="ECO:0007669"/>
    <property type="project" value="UniProtKB-SubCell"/>
</dbReference>
<feature type="transmembrane region" description="Helical" evidence="25">
    <location>
        <begin position="24"/>
        <end position="49"/>
    </location>
</feature>
<dbReference type="Gene3D" id="1.20.1070.10">
    <property type="entry name" value="Rhodopsin 7-helix transmembrane proteins"/>
    <property type="match status" value="1"/>
</dbReference>
<dbReference type="InterPro" id="IPR017452">
    <property type="entry name" value="GPCR_Rhodpsn_7TM"/>
</dbReference>
<dbReference type="PRINTS" id="PR00237">
    <property type="entry name" value="GPCRRHODOPSN"/>
</dbReference>
<feature type="compositionally biased region" description="Basic and acidic residues" evidence="24">
    <location>
        <begin position="369"/>
        <end position="379"/>
    </location>
</feature>
<keyword evidence="16" id="KW-0539">Nucleus</keyword>
<dbReference type="PRINTS" id="PR00245">
    <property type="entry name" value="OLFACTORYR"/>
</dbReference>
<sequence length="527" mass="60224">MEKRNNVTEFVLLGLTENPKMQKIIFAVFLLIYIISMLGNLLIVVAITASSLLGSPMYFFLAYLSFIDACYSSVNTPKLIVDSLHEKKTILFNGCMAQVFGEHFFSGAEVILLTVMAYDRYVAICKPLHYATIMNWRLCMLLVGVSWMGGFLHATIQILFIFLLPFCGPNINEHFMCDLSPLLNLACTDTRTLGLFVVANSGFICLLIFLLLLVSYVVILCSLRTQSLEGAAAGAADGLLSPLLPLANTRAAVVSRYLRPPNTSLFVRNVADDTRSEDLLREFGRYGPIVDVYVPLDFYTRRPRGFAYVQFEDVRDAEDALHNLDRKWICGRQIEIQFAQGDRKTPNQMKAKEGRNVYSSSRYDDYDRYRRSRSRSYERRRSRSRSFDYNYRRSYSPRNRPTGRPRRSRSHSDNDRFKHRSRSFSRSKSNSRSRDGTPRAVKHVDSLSKSYLLQNSICLFFQEICAMPKTSGVKLQRVFNKVSIEVQSDEIMSAWPGLLPPSSSLNDTRGHFGYFLASEKRFSAKKI</sequence>
<dbReference type="CDD" id="cd12559">
    <property type="entry name" value="RRM_SRSF10"/>
    <property type="match status" value="1"/>
</dbReference>
<feature type="domain" description="G-protein coupled receptors family 1 profile" evidence="27">
    <location>
        <begin position="39"/>
        <end position="224"/>
    </location>
</feature>
<keyword evidence="9 25" id="KW-1133">Transmembrane helix</keyword>
<keyword evidence="13 23" id="KW-0675">Receptor</keyword>
<dbReference type="GO" id="GO:0006397">
    <property type="term" value="P:mRNA processing"/>
    <property type="evidence" value="ECO:0007669"/>
    <property type="project" value="UniProtKB-KW"/>
</dbReference>
<keyword evidence="11 25" id="KW-0472">Membrane</keyword>
<dbReference type="PANTHER" id="PTHR48002">
    <property type="entry name" value="OLFACTORY RECEPTOR"/>
    <property type="match status" value="1"/>
</dbReference>
<evidence type="ECO:0000256" key="2">
    <source>
        <dbReference type="ARBA" id="ARBA00004324"/>
    </source>
</evidence>
<dbReference type="FunFam" id="1.20.1070.10:FF:000012">
    <property type="entry name" value="Olfactory receptor"/>
    <property type="match status" value="1"/>
</dbReference>
<dbReference type="GO" id="GO:0004984">
    <property type="term" value="F:olfactory receptor activity"/>
    <property type="evidence" value="ECO:0007669"/>
    <property type="project" value="InterPro"/>
</dbReference>
<dbReference type="InterPro" id="IPR000725">
    <property type="entry name" value="Olfact_rcpt"/>
</dbReference>
<evidence type="ECO:0000256" key="7">
    <source>
        <dbReference type="ARBA" id="ARBA00022692"/>
    </source>
</evidence>
<evidence type="ECO:0000256" key="21">
    <source>
        <dbReference type="ARBA" id="ARBA00084028"/>
    </source>
</evidence>
<evidence type="ECO:0000256" key="14">
    <source>
        <dbReference type="ARBA" id="ARBA00023187"/>
    </source>
</evidence>
<dbReference type="Pfam" id="PF00001">
    <property type="entry name" value="7tm_1"/>
    <property type="match status" value="1"/>
</dbReference>
<dbReference type="PROSITE" id="PS00237">
    <property type="entry name" value="G_PROTEIN_RECEP_F1_1"/>
    <property type="match status" value="1"/>
</dbReference>
<feature type="transmembrane region" description="Helical" evidence="25">
    <location>
        <begin position="138"/>
        <end position="166"/>
    </location>
</feature>
<dbReference type="EMBL" id="CABDUW010001994">
    <property type="protein sequence ID" value="VTJ84974.1"/>
    <property type="molecule type" value="Genomic_DNA"/>
</dbReference>
<keyword evidence="5" id="KW-0597">Phosphoprotein</keyword>
<dbReference type="Gene3D" id="3.30.70.330">
    <property type="match status" value="1"/>
</dbReference>
<evidence type="ECO:0000256" key="4">
    <source>
        <dbReference type="ARBA" id="ARBA00010663"/>
    </source>
</evidence>
<dbReference type="InterPro" id="IPR000504">
    <property type="entry name" value="RRM_dom"/>
</dbReference>
<evidence type="ECO:0000256" key="20">
    <source>
        <dbReference type="ARBA" id="ARBA00082354"/>
    </source>
</evidence>
<organism evidence="28 29">
    <name type="scientific">Marmota monax</name>
    <name type="common">Woodchuck</name>
    <dbReference type="NCBI Taxonomy" id="9995"/>
    <lineage>
        <taxon>Eukaryota</taxon>
        <taxon>Metazoa</taxon>
        <taxon>Chordata</taxon>
        <taxon>Craniata</taxon>
        <taxon>Vertebrata</taxon>
        <taxon>Euteleostomi</taxon>
        <taxon>Mammalia</taxon>
        <taxon>Eutheria</taxon>
        <taxon>Euarchontoglires</taxon>
        <taxon>Glires</taxon>
        <taxon>Rodentia</taxon>
        <taxon>Sciuromorpha</taxon>
        <taxon>Sciuridae</taxon>
        <taxon>Xerinae</taxon>
        <taxon>Marmotini</taxon>
        <taxon>Marmota</taxon>
    </lineage>
</organism>
<evidence type="ECO:0000256" key="13">
    <source>
        <dbReference type="ARBA" id="ARBA00023170"/>
    </source>
</evidence>
<dbReference type="GO" id="GO:0004930">
    <property type="term" value="F:G protein-coupled receptor activity"/>
    <property type="evidence" value="ECO:0007669"/>
    <property type="project" value="UniProtKB-KW"/>
</dbReference>
<keyword evidence="10 23" id="KW-0297">G-protein coupled receptor</keyword>
<evidence type="ECO:0000256" key="19">
    <source>
        <dbReference type="ARBA" id="ARBA00080089"/>
    </source>
</evidence>
<evidence type="ECO:0000256" key="11">
    <source>
        <dbReference type="ARBA" id="ARBA00023136"/>
    </source>
</evidence>
<evidence type="ECO:0000256" key="16">
    <source>
        <dbReference type="ARBA" id="ARBA00023242"/>
    </source>
</evidence>
<dbReference type="Pfam" id="PF00076">
    <property type="entry name" value="RRM_1"/>
    <property type="match status" value="1"/>
</dbReference>
<dbReference type="GO" id="GO:0005886">
    <property type="term" value="C:plasma membrane"/>
    <property type="evidence" value="ECO:0007669"/>
    <property type="project" value="UniProtKB-ARBA"/>
</dbReference>
<evidence type="ECO:0000256" key="5">
    <source>
        <dbReference type="ARBA" id="ARBA00022553"/>
    </source>
</evidence>
<protein>
    <recommendedName>
        <fullName evidence="17">Serine/arginine-rich splicing factor 10</fullName>
    </recommendedName>
    <alternativeName>
        <fullName evidence="19">FUS-interacting serine-arginine-rich protein 1</fullName>
    </alternativeName>
    <alternativeName>
        <fullName evidence="21">Splicing factor, arginine/serine-rich 13A</fullName>
    </alternativeName>
    <alternativeName>
        <fullName evidence="18">TLS-associated protein with Ser-Arg repeats</fullName>
    </alternativeName>
    <alternativeName>
        <fullName evidence="20">TLS-associated serine-arginine protein</fullName>
    </alternativeName>
</protein>
<dbReference type="Proteomes" id="UP000335636">
    <property type="component" value="Unassembled WGS sequence"/>
</dbReference>
<evidence type="ECO:0000259" key="26">
    <source>
        <dbReference type="PROSITE" id="PS50102"/>
    </source>
</evidence>
<evidence type="ECO:0000256" key="24">
    <source>
        <dbReference type="SAM" id="MobiDB-lite"/>
    </source>
</evidence>
<evidence type="ECO:0000256" key="9">
    <source>
        <dbReference type="ARBA" id="ARBA00022989"/>
    </source>
</evidence>
<comment type="caution">
    <text evidence="28">The sequence shown here is derived from an EMBL/GenBank/DDBJ whole genome shotgun (WGS) entry which is preliminary data.</text>
</comment>
<reference evidence="28" key="1">
    <citation type="submission" date="2019-04" db="EMBL/GenBank/DDBJ databases">
        <authorList>
            <person name="Alioto T."/>
            <person name="Alioto T."/>
        </authorList>
    </citation>
    <scope>NUCLEOTIDE SEQUENCE [LARGE SCALE GENOMIC DNA]</scope>
</reference>
<evidence type="ECO:0000256" key="22">
    <source>
        <dbReference type="PROSITE-ProRule" id="PRU00176"/>
    </source>
</evidence>
<comment type="similarity">
    <text evidence="3">Belongs to the splicing factor SR family.</text>
</comment>
<comment type="similarity">
    <text evidence="4 23">Belongs to the G-protein coupled receptor 1 family.</text>
</comment>
<evidence type="ECO:0000256" key="17">
    <source>
        <dbReference type="ARBA" id="ARBA00067946"/>
    </source>
</evidence>
<feature type="compositionally biased region" description="Low complexity" evidence="24">
    <location>
        <begin position="387"/>
        <end position="400"/>
    </location>
</feature>
<evidence type="ECO:0000256" key="1">
    <source>
        <dbReference type="ARBA" id="ARBA00004141"/>
    </source>
</evidence>
<dbReference type="FunFam" id="3.30.70.330:FF:000155">
    <property type="entry name" value="serine/arginine-rich splicing factor 10 isoform X1"/>
    <property type="match status" value="1"/>
</dbReference>
<evidence type="ECO:0000256" key="18">
    <source>
        <dbReference type="ARBA" id="ARBA00078560"/>
    </source>
</evidence>